<evidence type="ECO:0000313" key="2">
    <source>
        <dbReference type="Proteomes" id="UP000048908"/>
    </source>
</evidence>
<organism evidence="1 2">
    <name type="scientific">Jannaschia rubra</name>
    <dbReference type="NCBI Taxonomy" id="282197"/>
    <lineage>
        <taxon>Bacteria</taxon>
        <taxon>Pseudomonadati</taxon>
        <taxon>Pseudomonadota</taxon>
        <taxon>Alphaproteobacteria</taxon>
        <taxon>Rhodobacterales</taxon>
        <taxon>Roseobacteraceae</taxon>
        <taxon>Jannaschia</taxon>
    </lineage>
</organism>
<dbReference type="Pfam" id="PF14247">
    <property type="entry name" value="DUF4344"/>
    <property type="match status" value="1"/>
</dbReference>
<accession>A0A0M6XL37</accession>
<dbReference type="EMBL" id="CXPG01000009">
    <property type="protein sequence ID" value="CTQ31382.1"/>
    <property type="molecule type" value="Genomic_DNA"/>
</dbReference>
<keyword evidence="2" id="KW-1185">Reference proteome</keyword>
<dbReference type="AlphaFoldDB" id="A0A0M6XL37"/>
<gene>
    <name evidence="1" type="ORF">JAN5088_00138</name>
</gene>
<evidence type="ECO:0008006" key="3">
    <source>
        <dbReference type="Google" id="ProtNLM"/>
    </source>
</evidence>
<proteinExistence type="predicted"/>
<protein>
    <recommendedName>
        <fullName evidence="3">Metallopeptidase</fullName>
    </recommendedName>
</protein>
<evidence type="ECO:0000313" key="1">
    <source>
        <dbReference type="EMBL" id="CTQ31382.1"/>
    </source>
</evidence>
<dbReference type="InterPro" id="IPR025644">
    <property type="entry name" value="DUF4344"/>
</dbReference>
<name>A0A0M6XL37_9RHOB</name>
<dbReference type="STRING" id="282197.SAMN04488517_101279"/>
<reference evidence="1 2" key="1">
    <citation type="submission" date="2015-07" db="EMBL/GenBank/DDBJ databases">
        <authorList>
            <person name="Noorani M."/>
        </authorList>
    </citation>
    <scope>NUCLEOTIDE SEQUENCE [LARGE SCALE GENOMIC DNA]</scope>
    <source>
        <strain evidence="1 2">CECT 5088</strain>
    </source>
</reference>
<dbReference type="Proteomes" id="UP000048908">
    <property type="component" value="Unassembled WGS sequence"/>
</dbReference>
<sequence>MTSDAGMTRLAILCLYLCTAGPAAADFIRSNLRFTLYHELGHAVIDQLSLPVFGTEETAADSFGIVLADRLHPEEEMQVILTDMTALSRAEAVERIFDPWDQYMPDAQRLARAICLAYGLNPAERLPLARALGMPASAADACVEDATQVRAAWAPVMERLRPKPGATLTESLRPGRHGKALRLLGQDIERVNEAIVLPRPVPVTNVACGEDNAYYFHIDERIEFCSEMVEALSARGLR</sequence>